<dbReference type="PANTHER" id="PTHR46910">
    <property type="entry name" value="TRANSCRIPTION FACTOR PDR1"/>
    <property type="match status" value="1"/>
</dbReference>
<protein>
    <recommendedName>
        <fullName evidence="8">Zn(2)-C6 fungal-type domain-containing protein</fullName>
    </recommendedName>
</protein>
<keyword evidence="10" id="KW-1185">Reference proteome</keyword>
<keyword evidence="4" id="KW-0238">DNA-binding</keyword>
<evidence type="ECO:0000259" key="8">
    <source>
        <dbReference type="PROSITE" id="PS50048"/>
    </source>
</evidence>
<gene>
    <name evidence="9" type="ORF">ASPZODRAFT_135352</name>
</gene>
<evidence type="ECO:0000313" key="10">
    <source>
        <dbReference type="Proteomes" id="UP000184188"/>
    </source>
</evidence>
<evidence type="ECO:0000256" key="5">
    <source>
        <dbReference type="ARBA" id="ARBA00023163"/>
    </source>
</evidence>
<dbReference type="STRING" id="1073090.A0A1L9S9U4"/>
<dbReference type="Gene3D" id="4.10.240.10">
    <property type="entry name" value="Zn(2)-C6 fungal-type DNA-binding domain"/>
    <property type="match status" value="1"/>
</dbReference>
<evidence type="ECO:0000256" key="4">
    <source>
        <dbReference type="ARBA" id="ARBA00023125"/>
    </source>
</evidence>
<sequence>MPSSSLGSGVPSYSEGRDGKKRTARACDSCYKRKIKCDAVLPRCNWCSHHNIPCTFERSVRGRRKENDNDGSNKTAQDQRTSALVERLLRIEKILTENFGTRQGSQLGSSAPLEPLTASSSALNFAGREFGVVSLITGIPFFLPEGQQWVQSRTGQSTAFANLSAVQFPWGKQRSLGVNMLLQEMKAPDPFELPDKSLVTDYFRLYSSSQMRVIFPVVDRVLFAQTIETAYSSGLERPGLRASIFAFLAFASVVCDEDPCLKDLYPQRPALDSEPYAIKAQWLVPFILQEGTTLDGLQTFVMLTFFELVSGHMNPAHHYGGLAGRFLFSLNAHTTSHTSSMLGTVLPDDMTTRTQRHLRNVFWLFYTLDKDLALRTGLPQILSDENCDLTMPSGYVEKLYTSMRYPHLTPELPEDPLFPIDLRLSIIKSRAYSALYSFRAMQKSDAEILKAIRELDDELERWRLSIPMAWRPTMSWSPETGADPYMSMHSVKLRLNYHLCMTVIHLSSRRCQGGAGTGLIGQGISSSLALSVEASRSTLFYLNAAEHILTDGFFWVLLFYPMSALLTIFCHTLQNPLDPHALGDLDLLQTVGAMLQRVFMRDLSSTNEIVHIKLIADFVGELHRLAKSAIDKARTERYDTMV</sequence>
<dbReference type="CDD" id="cd00067">
    <property type="entry name" value="GAL4"/>
    <property type="match status" value="1"/>
</dbReference>
<reference evidence="10" key="1">
    <citation type="journal article" date="2017" name="Genome Biol.">
        <title>Comparative genomics reveals high biological diversity and specific adaptations in the industrially and medically important fungal genus Aspergillus.</title>
        <authorList>
            <person name="de Vries R.P."/>
            <person name="Riley R."/>
            <person name="Wiebenga A."/>
            <person name="Aguilar-Osorio G."/>
            <person name="Amillis S."/>
            <person name="Uchima C.A."/>
            <person name="Anderluh G."/>
            <person name="Asadollahi M."/>
            <person name="Askin M."/>
            <person name="Barry K."/>
            <person name="Battaglia E."/>
            <person name="Bayram O."/>
            <person name="Benocci T."/>
            <person name="Braus-Stromeyer S.A."/>
            <person name="Caldana C."/>
            <person name="Canovas D."/>
            <person name="Cerqueira G.C."/>
            <person name="Chen F."/>
            <person name="Chen W."/>
            <person name="Choi C."/>
            <person name="Clum A."/>
            <person name="Dos Santos R.A."/>
            <person name="Damasio A.R."/>
            <person name="Diallinas G."/>
            <person name="Emri T."/>
            <person name="Fekete E."/>
            <person name="Flipphi M."/>
            <person name="Freyberg S."/>
            <person name="Gallo A."/>
            <person name="Gournas C."/>
            <person name="Habgood R."/>
            <person name="Hainaut M."/>
            <person name="Harispe M.L."/>
            <person name="Henrissat B."/>
            <person name="Hilden K.S."/>
            <person name="Hope R."/>
            <person name="Hossain A."/>
            <person name="Karabika E."/>
            <person name="Karaffa L."/>
            <person name="Karanyi Z."/>
            <person name="Krasevec N."/>
            <person name="Kuo A."/>
            <person name="Kusch H."/>
            <person name="LaButti K."/>
            <person name="Lagendijk E.L."/>
            <person name="Lapidus A."/>
            <person name="Levasseur A."/>
            <person name="Lindquist E."/>
            <person name="Lipzen A."/>
            <person name="Logrieco A.F."/>
            <person name="MacCabe A."/>
            <person name="Maekelae M.R."/>
            <person name="Malavazi I."/>
            <person name="Melin P."/>
            <person name="Meyer V."/>
            <person name="Mielnichuk N."/>
            <person name="Miskei M."/>
            <person name="Molnar A.P."/>
            <person name="Mule G."/>
            <person name="Ngan C.Y."/>
            <person name="Orejas M."/>
            <person name="Orosz E."/>
            <person name="Ouedraogo J.P."/>
            <person name="Overkamp K.M."/>
            <person name="Park H.-S."/>
            <person name="Perrone G."/>
            <person name="Piumi F."/>
            <person name="Punt P.J."/>
            <person name="Ram A.F."/>
            <person name="Ramon A."/>
            <person name="Rauscher S."/>
            <person name="Record E."/>
            <person name="Riano-Pachon D.M."/>
            <person name="Robert V."/>
            <person name="Roehrig J."/>
            <person name="Ruller R."/>
            <person name="Salamov A."/>
            <person name="Salih N.S."/>
            <person name="Samson R.A."/>
            <person name="Sandor E."/>
            <person name="Sanguinetti M."/>
            <person name="Schuetze T."/>
            <person name="Sepcic K."/>
            <person name="Shelest E."/>
            <person name="Sherlock G."/>
            <person name="Sophianopoulou V."/>
            <person name="Squina F.M."/>
            <person name="Sun H."/>
            <person name="Susca A."/>
            <person name="Todd R.B."/>
            <person name="Tsang A."/>
            <person name="Unkles S.E."/>
            <person name="van de Wiele N."/>
            <person name="van Rossen-Uffink D."/>
            <person name="Oliveira J.V."/>
            <person name="Vesth T.C."/>
            <person name="Visser J."/>
            <person name="Yu J.-H."/>
            <person name="Zhou M."/>
            <person name="Andersen M.R."/>
            <person name="Archer D.B."/>
            <person name="Baker S.E."/>
            <person name="Benoit I."/>
            <person name="Brakhage A.A."/>
            <person name="Braus G.H."/>
            <person name="Fischer R."/>
            <person name="Frisvad J.C."/>
            <person name="Goldman G.H."/>
            <person name="Houbraken J."/>
            <person name="Oakley B."/>
            <person name="Pocsi I."/>
            <person name="Scazzocchio C."/>
            <person name="Seiboth B."/>
            <person name="vanKuyk P.A."/>
            <person name="Wortman J."/>
            <person name="Dyer P.S."/>
            <person name="Grigoriev I.V."/>
        </authorList>
    </citation>
    <scope>NUCLEOTIDE SEQUENCE [LARGE SCALE GENOMIC DNA]</scope>
    <source>
        <strain evidence="10">CBS 506.65</strain>
    </source>
</reference>
<organism evidence="9 10">
    <name type="scientific">Penicilliopsis zonata CBS 506.65</name>
    <dbReference type="NCBI Taxonomy" id="1073090"/>
    <lineage>
        <taxon>Eukaryota</taxon>
        <taxon>Fungi</taxon>
        <taxon>Dikarya</taxon>
        <taxon>Ascomycota</taxon>
        <taxon>Pezizomycotina</taxon>
        <taxon>Eurotiomycetes</taxon>
        <taxon>Eurotiomycetidae</taxon>
        <taxon>Eurotiales</taxon>
        <taxon>Aspergillaceae</taxon>
        <taxon>Penicilliopsis</taxon>
    </lineage>
</organism>
<accession>A0A1L9S9U4</accession>
<dbReference type="AlphaFoldDB" id="A0A1L9S9U4"/>
<evidence type="ECO:0000256" key="2">
    <source>
        <dbReference type="ARBA" id="ARBA00022723"/>
    </source>
</evidence>
<dbReference type="Pfam" id="PF04082">
    <property type="entry name" value="Fungal_trans"/>
    <property type="match status" value="1"/>
</dbReference>
<dbReference type="GeneID" id="34610241"/>
<dbReference type="EMBL" id="KV878349">
    <property type="protein sequence ID" value="OJJ43950.1"/>
    <property type="molecule type" value="Genomic_DNA"/>
</dbReference>
<proteinExistence type="predicted"/>
<dbReference type="GO" id="GO:0008270">
    <property type="term" value="F:zinc ion binding"/>
    <property type="evidence" value="ECO:0007669"/>
    <property type="project" value="InterPro"/>
</dbReference>
<comment type="subcellular location">
    <subcellularLocation>
        <location evidence="1">Nucleus</location>
    </subcellularLocation>
</comment>
<dbReference type="InterPro" id="IPR001138">
    <property type="entry name" value="Zn2Cys6_DnaBD"/>
</dbReference>
<dbReference type="GO" id="GO:0005634">
    <property type="term" value="C:nucleus"/>
    <property type="evidence" value="ECO:0007669"/>
    <property type="project" value="UniProtKB-SubCell"/>
</dbReference>
<dbReference type="PANTHER" id="PTHR46910:SF37">
    <property type="entry name" value="ZN(II)2CYS6 TRANSCRIPTION FACTOR (EUROFUNG)"/>
    <property type="match status" value="1"/>
</dbReference>
<keyword evidence="5" id="KW-0804">Transcription</keyword>
<keyword evidence="2" id="KW-0479">Metal-binding</keyword>
<dbReference type="InterPro" id="IPR050987">
    <property type="entry name" value="AtrR-like"/>
</dbReference>
<dbReference type="GO" id="GO:0003677">
    <property type="term" value="F:DNA binding"/>
    <property type="evidence" value="ECO:0007669"/>
    <property type="project" value="UniProtKB-KW"/>
</dbReference>
<name>A0A1L9S9U4_9EURO</name>
<feature type="domain" description="Zn(2)-C6 fungal-type" evidence="8">
    <location>
        <begin position="26"/>
        <end position="56"/>
    </location>
</feature>
<keyword evidence="6" id="KW-0539">Nucleus</keyword>
<feature type="region of interest" description="Disordered" evidence="7">
    <location>
        <begin position="1"/>
        <end position="20"/>
    </location>
</feature>
<evidence type="ECO:0000256" key="7">
    <source>
        <dbReference type="SAM" id="MobiDB-lite"/>
    </source>
</evidence>
<evidence type="ECO:0000256" key="6">
    <source>
        <dbReference type="ARBA" id="ARBA00023242"/>
    </source>
</evidence>
<evidence type="ECO:0000256" key="3">
    <source>
        <dbReference type="ARBA" id="ARBA00023015"/>
    </source>
</evidence>
<dbReference type="CDD" id="cd12148">
    <property type="entry name" value="fungal_TF_MHR"/>
    <property type="match status" value="1"/>
</dbReference>
<dbReference type="RefSeq" id="XP_022578460.1">
    <property type="nucleotide sequence ID" value="XM_022723776.1"/>
</dbReference>
<dbReference type="Proteomes" id="UP000184188">
    <property type="component" value="Unassembled WGS sequence"/>
</dbReference>
<dbReference type="SMART" id="SM00066">
    <property type="entry name" value="GAL4"/>
    <property type="match status" value="1"/>
</dbReference>
<evidence type="ECO:0000313" key="9">
    <source>
        <dbReference type="EMBL" id="OJJ43950.1"/>
    </source>
</evidence>
<dbReference type="Pfam" id="PF00172">
    <property type="entry name" value="Zn_clus"/>
    <property type="match status" value="1"/>
</dbReference>
<dbReference type="OrthoDB" id="4116913at2759"/>
<dbReference type="InterPro" id="IPR007219">
    <property type="entry name" value="XnlR_reg_dom"/>
</dbReference>
<feature type="compositionally biased region" description="Low complexity" evidence="7">
    <location>
        <begin position="1"/>
        <end position="14"/>
    </location>
</feature>
<evidence type="ECO:0000256" key="1">
    <source>
        <dbReference type="ARBA" id="ARBA00004123"/>
    </source>
</evidence>
<dbReference type="InterPro" id="IPR036864">
    <property type="entry name" value="Zn2-C6_fun-type_DNA-bd_sf"/>
</dbReference>
<dbReference type="VEuPathDB" id="FungiDB:ASPZODRAFT_135352"/>
<keyword evidence="3" id="KW-0805">Transcription regulation</keyword>
<dbReference type="GO" id="GO:0006351">
    <property type="term" value="P:DNA-templated transcription"/>
    <property type="evidence" value="ECO:0007669"/>
    <property type="project" value="InterPro"/>
</dbReference>
<dbReference type="SUPFAM" id="SSF57701">
    <property type="entry name" value="Zn2/Cys6 DNA-binding domain"/>
    <property type="match status" value="1"/>
</dbReference>
<dbReference type="GO" id="GO:0000981">
    <property type="term" value="F:DNA-binding transcription factor activity, RNA polymerase II-specific"/>
    <property type="evidence" value="ECO:0007669"/>
    <property type="project" value="InterPro"/>
</dbReference>
<dbReference type="SMART" id="SM00906">
    <property type="entry name" value="Fungal_trans"/>
    <property type="match status" value="1"/>
</dbReference>
<dbReference type="PROSITE" id="PS50048">
    <property type="entry name" value="ZN2_CY6_FUNGAL_2"/>
    <property type="match status" value="1"/>
</dbReference>